<dbReference type="eggNOG" id="COG0628">
    <property type="taxonomic scope" value="Bacteria"/>
</dbReference>
<feature type="transmembrane region" description="Helical" evidence="8">
    <location>
        <begin position="25"/>
        <end position="42"/>
    </location>
</feature>
<name>E0NKN4_9FIRM</name>
<evidence type="ECO:0000256" key="8">
    <source>
        <dbReference type="SAM" id="Phobius"/>
    </source>
</evidence>
<dbReference type="Proteomes" id="UP000003280">
    <property type="component" value="Unassembled WGS sequence"/>
</dbReference>
<dbReference type="STRING" id="862517.HMPREF9225_0723"/>
<evidence type="ECO:0000256" key="2">
    <source>
        <dbReference type="ARBA" id="ARBA00009773"/>
    </source>
</evidence>
<evidence type="ECO:0000256" key="5">
    <source>
        <dbReference type="ARBA" id="ARBA00022692"/>
    </source>
</evidence>
<dbReference type="InterPro" id="IPR002549">
    <property type="entry name" value="AI-2E-like"/>
</dbReference>
<organism evidence="9 10">
    <name type="scientific">Peptoniphilus duerdenii ATCC BAA-1640</name>
    <dbReference type="NCBI Taxonomy" id="862517"/>
    <lineage>
        <taxon>Bacteria</taxon>
        <taxon>Bacillati</taxon>
        <taxon>Bacillota</taxon>
        <taxon>Tissierellia</taxon>
        <taxon>Tissierellales</taxon>
        <taxon>Peptoniphilaceae</taxon>
        <taxon>Peptoniphilus</taxon>
    </lineage>
</organism>
<proteinExistence type="inferred from homology"/>
<protein>
    <recommendedName>
        <fullName evidence="11">ATP synthase F0, A subunit</fullName>
    </recommendedName>
</protein>
<dbReference type="OrthoDB" id="9793390at2"/>
<evidence type="ECO:0000256" key="4">
    <source>
        <dbReference type="ARBA" id="ARBA00022475"/>
    </source>
</evidence>
<dbReference type="AlphaFoldDB" id="E0NKN4"/>
<evidence type="ECO:0000256" key="6">
    <source>
        <dbReference type="ARBA" id="ARBA00022989"/>
    </source>
</evidence>
<feature type="transmembrane region" description="Helical" evidence="8">
    <location>
        <begin position="192"/>
        <end position="211"/>
    </location>
</feature>
<evidence type="ECO:0000313" key="9">
    <source>
        <dbReference type="EMBL" id="EFM25661.1"/>
    </source>
</evidence>
<accession>E0NKN4</accession>
<comment type="subcellular location">
    <subcellularLocation>
        <location evidence="1">Cell membrane</location>
        <topology evidence="1">Multi-pass membrane protein</topology>
    </subcellularLocation>
</comment>
<evidence type="ECO:0000256" key="3">
    <source>
        <dbReference type="ARBA" id="ARBA00022448"/>
    </source>
</evidence>
<gene>
    <name evidence="9" type="ORF">HMPREF9225_0723</name>
</gene>
<dbReference type="GO" id="GO:0055085">
    <property type="term" value="P:transmembrane transport"/>
    <property type="evidence" value="ECO:0007669"/>
    <property type="project" value="TreeGrafter"/>
</dbReference>
<evidence type="ECO:0008006" key="11">
    <source>
        <dbReference type="Google" id="ProtNLM"/>
    </source>
</evidence>
<evidence type="ECO:0000313" key="10">
    <source>
        <dbReference type="Proteomes" id="UP000003280"/>
    </source>
</evidence>
<feature type="transmembrane region" description="Helical" evidence="8">
    <location>
        <begin position="48"/>
        <end position="76"/>
    </location>
</feature>
<reference evidence="9 10" key="1">
    <citation type="submission" date="2010-07" db="EMBL/GenBank/DDBJ databases">
        <authorList>
            <person name="Muzny D."/>
            <person name="Qin X."/>
            <person name="Deng J."/>
            <person name="Jiang H."/>
            <person name="Liu Y."/>
            <person name="Qu J."/>
            <person name="Song X.-Z."/>
            <person name="Zhang L."/>
            <person name="Thornton R."/>
            <person name="Coyle M."/>
            <person name="Francisco L."/>
            <person name="Jackson L."/>
            <person name="Javaid M."/>
            <person name="Korchina V."/>
            <person name="Kovar C."/>
            <person name="Mata R."/>
            <person name="Mathew T."/>
            <person name="Ngo R."/>
            <person name="Nguyen L."/>
            <person name="Nguyen N."/>
            <person name="Okwuonu G."/>
            <person name="Ongeri F."/>
            <person name="Pham C."/>
            <person name="Simmons D."/>
            <person name="Wilczek-Boney K."/>
            <person name="Hale W."/>
            <person name="Jakkamsetti A."/>
            <person name="Pham P."/>
            <person name="Ruth R."/>
            <person name="San Lucas F."/>
            <person name="Warren J."/>
            <person name="Zhang J."/>
            <person name="Zhao Z."/>
            <person name="Zhou C."/>
            <person name="Zhu D."/>
            <person name="Lee S."/>
            <person name="Bess C."/>
            <person name="Blankenburg K."/>
            <person name="Forbes L."/>
            <person name="Fu Q."/>
            <person name="Gubbala S."/>
            <person name="Hirani K."/>
            <person name="Jayaseelan J.C."/>
            <person name="Lara F."/>
            <person name="Munidasa M."/>
            <person name="Palculict T."/>
            <person name="Patil S."/>
            <person name="Pu L.-L."/>
            <person name="Saada N."/>
            <person name="Tang L."/>
            <person name="Weissenberger G."/>
            <person name="Zhu Y."/>
            <person name="Hemphill L."/>
            <person name="Shang Y."/>
            <person name="Youmans B."/>
            <person name="Ayvaz T."/>
            <person name="Ross M."/>
            <person name="Santibanez J."/>
            <person name="Aqrawi P."/>
            <person name="Gross S."/>
            <person name="Joshi V."/>
            <person name="Fowler G."/>
            <person name="Nazareth L."/>
            <person name="Reid J."/>
            <person name="Worley K."/>
            <person name="Petrosino J."/>
            <person name="Highlander S."/>
            <person name="Gibbs R."/>
        </authorList>
    </citation>
    <scope>NUCLEOTIDE SEQUENCE [LARGE SCALE GENOMIC DNA]</scope>
    <source>
        <strain evidence="9 10">ATCC BAA-1640</strain>
    </source>
</reference>
<keyword evidence="6 8" id="KW-1133">Transmembrane helix</keyword>
<comment type="similarity">
    <text evidence="2">Belongs to the autoinducer-2 exporter (AI-2E) (TC 2.A.86) family.</text>
</comment>
<keyword evidence="3" id="KW-0813">Transport</keyword>
<sequence length="388" mass="43012">MKGEDSMSSSNFFEVKMTKFDYKNIRNIVFSAILLIGALFYIEAIKTILLNIIGVTTPFLVSGAVAFVLTIPMNFIEKLLNKVKSKKFKKFIRPISIILTLILTFGIITLVIALIVPQLINAVVTIEKNLPAIAQKSIDFLKSYSFTEAYGEKLDKFVNNLSWNHLFDRIKGFFDGSNSSIAKSVLGTASGIFGSIANAFFSFIFTIYILADKEHLSYQAKKLVDAIFLEKAPYVKHVLSMTKNNFYYFVKAQLIKASIMGIVTFIMMMILGLPYPSMIAVIAATTDLVPLIGPIIGVFLGVLFILIESPTQALIYAILGIVLQQLEGNILDPKLVGNSLSIPPMWSLFAVVVGGSLYGVVGMWLFVPLFATLYKVVSEWSNSRLKTN</sequence>
<keyword evidence="10" id="KW-1185">Reference proteome</keyword>
<dbReference type="GO" id="GO:0005886">
    <property type="term" value="C:plasma membrane"/>
    <property type="evidence" value="ECO:0007669"/>
    <property type="project" value="UniProtKB-SubCell"/>
</dbReference>
<feature type="transmembrane region" description="Helical" evidence="8">
    <location>
        <begin position="254"/>
        <end position="273"/>
    </location>
</feature>
<keyword evidence="5 8" id="KW-0812">Transmembrane</keyword>
<keyword evidence="4" id="KW-1003">Cell membrane</keyword>
<evidence type="ECO:0000256" key="1">
    <source>
        <dbReference type="ARBA" id="ARBA00004651"/>
    </source>
</evidence>
<evidence type="ECO:0000256" key="7">
    <source>
        <dbReference type="ARBA" id="ARBA00023136"/>
    </source>
</evidence>
<feature type="transmembrane region" description="Helical" evidence="8">
    <location>
        <begin position="97"/>
        <end position="120"/>
    </location>
</feature>
<feature type="transmembrane region" description="Helical" evidence="8">
    <location>
        <begin position="279"/>
        <end position="306"/>
    </location>
</feature>
<keyword evidence="7 8" id="KW-0472">Membrane</keyword>
<feature type="transmembrane region" description="Helical" evidence="8">
    <location>
        <begin position="346"/>
        <end position="374"/>
    </location>
</feature>
<dbReference type="PANTHER" id="PTHR21716:SF53">
    <property type="entry name" value="PERMEASE PERM-RELATED"/>
    <property type="match status" value="1"/>
</dbReference>
<feature type="transmembrane region" description="Helical" evidence="8">
    <location>
        <begin position="313"/>
        <end position="331"/>
    </location>
</feature>
<dbReference type="PANTHER" id="PTHR21716">
    <property type="entry name" value="TRANSMEMBRANE PROTEIN"/>
    <property type="match status" value="1"/>
</dbReference>
<comment type="caution">
    <text evidence="9">The sequence shown here is derived from an EMBL/GenBank/DDBJ whole genome shotgun (WGS) entry which is preliminary data.</text>
</comment>
<dbReference type="Pfam" id="PF01594">
    <property type="entry name" value="AI-2E_transport"/>
    <property type="match status" value="1"/>
</dbReference>
<dbReference type="EMBL" id="AEEH01000028">
    <property type="protein sequence ID" value="EFM25661.1"/>
    <property type="molecule type" value="Genomic_DNA"/>
</dbReference>
<dbReference type="HOGENOM" id="CLU_031275_2_0_9"/>